<dbReference type="EMBL" id="AGVE01000042">
    <property type="protein sequence ID" value="EHI13206.1"/>
    <property type="molecule type" value="Genomic_DNA"/>
</dbReference>
<name>G7CFC7_MYCT3</name>
<accession>G7CFC7</accession>
<dbReference type="AlphaFoldDB" id="G7CFC7"/>
<dbReference type="Proteomes" id="UP000004915">
    <property type="component" value="Unassembled WGS sequence"/>
</dbReference>
<dbReference type="InterPro" id="IPR046179">
    <property type="entry name" value="DUF6188"/>
</dbReference>
<dbReference type="Pfam" id="PF19686">
    <property type="entry name" value="DUF6188"/>
    <property type="match status" value="1"/>
</dbReference>
<sequence>MMLSQWIEGCAVQRVAVKDGLALDLDEYNELVIWGPLRLTVPPVGDCPLEEVVIDPNDVPVAMRPLLDFSGSTCTRALYDEDGHLHLEFSSGHRIDVAGDEHRTAWELYGKYHGYMACLPRGRVRVVRHDIPDEYDSTAAVAR</sequence>
<evidence type="ECO:0000313" key="1">
    <source>
        <dbReference type="EMBL" id="EHI13206.1"/>
    </source>
</evidence>
<evidence type="ECO:0000313" key="2">
    <source>
        <dbReference type="Proteomes" id="UP000004915"/>
    </source>
</evidence>
<dbReference type="PATRIC" id="fig|1078020.3.peg.1666"/>
<protein>
    <submittedName>
        <fullName evidence="1">Uncharacterized protein</fullName>
    </submittedName>
</protein>
<reference evidence="1 2" key="1">
    <citation type="submission" date="2011-11" db="EMBL/GenBank/DDBJ databases">
        <authorList>
            <consortium name="Tuberculosis Structural Genomics Consortium"/>
            <person name="Ioerger T.R."/>
        </authorList>
    </citation>
    <scope>NUCLEOTIDE SEQUENCE [LARGE SCALE GENOMIC DNA]</scope>
    <source>
        <strain evidence="2">ATCC 19527 / DSM 44167 / CIP 105390 / JCM 6362 / NCTC 10409 / 316</strain>
    </source>
</reference>
<dbReference type="eggNOG" id="ENOG5033UXE">
    <property type="taxonomic scope" value="Bacteria"/>
</dbReference>
<comment type="caution">
    <text evidence="1">The sequence shown here is derived from an EMBL/GenBank/DDBJ whole genome shotgun (WGS) entry which is preliminary data.</text>
</comment>
<keyword evidence="2" id="KW-1185">Reference proteome</keyword>
<proteinExistence type="predicted"/>
<gene>
    <name evidence="1" type="ORF">KEK_08492</name>
</gene>
<organism evidence="1 2">
    <name type="scientific">Mycolicibacterium thermoresistibile (strain ATCC 19527 / DSM 44167 / CIP 105390 / JCM 6362 / NCTC 10409 / 316)</name>
    <name type="common">Mycobacterium thermoresistibile</name>
    <dbReference type="NCBI Taxonomy" id="1078020"/>
    <lineage>
        <taxon>Bacteria</taxon>
        <taxon>Bacillati</taxon>
        <taxon>Actinomycetota</taxon>
        <taxon>Actinomycetes</taxon>
        <taxon>Mycobacteriales</taxon>
        <taxon>Mycobacteriaceae</taxon>
        <taxon>Mycolicibacterium</taxon>
    </lineage>
</organism>